<evidence type="ECO:0000259" key="6">
    <source>
        <dbReference type="PROSITE" id="PS51762"/>
    </source>
</evidence>
<dbReference type="Gene3D" id="2.60.120.200">
    <property type="match status" value="1"/>
</dbReference>
<feature type="domain" description="CBM6" evidence="5">
    <location>
        <begin position="332"/>
        <end position="459"/>
    </location>
</feature>
<feature type="domain" description="GH16" evidence="6">
    <location>
        <begin position="26"/>
        <end position="310"/>
    </location>
</feature>
<sequence length="460" mass="48146">MRQRRRIFAATTALLAAVPLAIVAMSANASIPTPAPGWTQVWGDDFNGASGTLPSSSNWIFDLGHGYPGGPANWGTGEIQNYTNSTNNIKLDGAGNLRITALKDSAGNWTSSRIETQRSNFKPAPGGKLAIEGRIQMPNVTGQAALGYWPAFWALGSPFRGNYWNWPGIGEFDVMENVNGINSVWGVLHCDVAPGGACNEFTGIGNSRVCPGASCQTAFHTYRFEWDDAEKSFKWFVDGQHYHTVTQAQLGAGVWDRMTSHAGYFILLNLAMGGAFPNALNNNQPTPVAATQSGHSMVVDYVAVYTAGGSTTTPPTTTTTTSNPGGGGSAYNELQAESASERSGGSVSPADGGSAVHQIANGGYLKFSGVNFGSGPARQFNARVASGAGGGVSGLVEVRLGSRTAAPVGSFAVGNTGGWDAWRTIPANISNISGTHDVYVTFTSGQPAAYVSVNWVKFGL</sequence>
<dbReference type="InterPro" id="IPR005084">
    <property type="entry name" value="CBM6"/>
</dbReference>
<dbReference type="KEGG" id="led:BBK82_05420"/>
<dbReference type="PANTHER" id="PTHR10963:SF55">
    <property type="entry name" value="GLYCOSIDE HYDROLASE FAMILY 16 PROTEIN"/>
    <property type="match status" value="1"/>
</dbReference>
<dbReference type="EMBL" id="CP016793">
    <property type="protein sequence ID" value="ANZ35602.1"/>
    <property type="molecule type" value="Genomic_DNA"/>
</dbReference>
<dbReference type="CDD" id="cd02182">
    <property type="entry name" value="GH16_Strep_laminarinase_like"/>
    <property type="match status" value="1"/>
</dbReference>
<evidence type="ECO:0000256" key="1">
    <source>
        <dbReference type="ARBA" id="ARBA00006865"/>
    </source>
</evidence>
<keyword evidence="2 4" id="KW-0732">Signal</keyword>
<dbReference type="STRING" id="1586287.BBK82_05420"/>
<dbReference type="PROSITE" id="PS51175">
    <property type="entry name" value="CBM6"/>
    <property type="match status" value="1"/>
</dbReference>
<dbReference type="SUPFAM" id="SSF49785">
    <property type="entry name" value="Galactose-binding domain-like"/>
    <property type="match status" value="1"/>
</dbReference>
<dbReference type="PANTHER" id="PTHR10963">
    <property type="entry name" value="GLYCOSYL HYDROLASE-RELATED"/>
    <property type="match status" value="1"/>
</dbReference>
<dbReference type="Pfam" id="PF00722">
    <property type="entry name" value="Glyco_hydro_16"/>
    <property type="match status" value="1"/>
</dbReference>
<evidence type="ECO:0000313" key="8">
    <source>
        <dbReference type="Proteomes" id="UP000093053"/>
    </source>
</evidence>
<evidence type="ECO:0000256" key="4">
    <source>
        <dbReference type="SAM" id="SignalP"/>
    </source>
</evidence>
<feature type="signal peptide" evidence="4">
    <location>
        <begin position="1"/>
        <end position="29"/>
    </location>
</feature>
<evidence type="ECO:0000256" key="3">
    <source>
        <dbReference type="SAM" id="MobiDB-lite"/>
    </source>
</evidence>
<keyword evidence="8" id="KW-1185">Reference proteome</keyword>
<gene>
    <name evidence="7" type="ORF">BBK82_05420</name>
</gene>
<dbReference type="InterPro" id="IPR013320">
    <property type="entry name" value="ConA-like_dom_sf"/>
</dbReference>
<dbReference type="Proteomes" id="UP000093053">
    <property type="component" value="Chromosome"/>
</dbReference>
<dbReference type="GO" id="GO:0005975">
    <property type="term" value="P:carbohydrate metabolic process"/>
    <property type="evidence" value="ECO:0007669"/>
    <property type="project" value="InterPro"/>
</dbReference>
<dbReference type="InterPro" id="IPR006584">
    <property type="entry name" value="Cellulose-bd_IV"/>
</dbReference>
<dbReference type="AlphaFoldDB" id="A0A1B2HD19"/>
<feature type="compositionally biased region" description="Low complexity" evidence="3">
    <location>
        <begin position="309"/>
        <end position="323"/>
    </location>
</feature>
<feature type="region of interest" description="Disordered" evidence="3">
    <location>
        <begin position="309"/>
        <end position="352"/>
    </location>
</feature>
<dbReference type="SUPFAM" id="SSF49899">
    <property type="entry name" value="Concanavalin A-like lectins/glucanases"/>
    <property type="match status" value="1"/>
</dbReference>
<dbReference type="PROSITE" id="PS51762">
    <property type="entry name" value="GH16_2"/>
    <property type="match status" value="1"/>
</dbReference>
<dbReference type="Pfam" id="PF03422">
    <property type="entry name" value="CBM_6"/>
    <property type="match status" value="1"/>
</dbReference>
<dbReference type="InterPro" id="IPR008979">
    <property type="entry name" value="Galactose-bd-like_sf"/>
</dbReference>
<dbReference type="Gene3D" id="2.60.120.260">
    <property type="entry name" value="Galactose-binding domain-like"/>
    <property type="match status" value="1"/>
</dbReference>
<dbReference type="SMART" id="SM00606">
    <property type="entry name" value="CBD_IV"/>
    <property type="match status" value="1"/>
</dbReference>
<evidence type="ECO:0000313" key="7">
    <source>
        <dbReference type="EMBL" id="ANZ35602.1"/>
    </source>
</evidence>
<dbReference type="InterPro" id="IPR050546">
    <property type="entry name" value="Glycosyl_Hydrlase_16"/>
</dbReference>
<dbReference type="CDD" id="cd04084">
    <property type="entry name" value="CBM6_xylanase-like"/>
    <property type="match status" value="1"/>
</dbReference>
<accession>A0A1B2HD19</accession>
<dbReference type="InterPro" id="IPR000757">
    <property type="entry name" value="Beta-glucanase-like"/>
</dbReference>
<organism evidence="7 8">
    <name type="scientific">Lentzea guizhouensis</name>
    <dbReference type="NCBI Taxonomy" id="1586287"/>
    <lineage>
        <taxon>Bacteria</taxon>
        <taxon>Bacillati</taxon>
        <taxon>Actinomycetota</taxon>
        <taxon>Actinomycetes</taxon>
        <taxon>Pseudonocardiales</taxon>
        <taxon>Pseudonocardiaceae</taxon>
        <taxon>Lentzea</taxon>
    </lineage>
</organism>
<dbReference type="GO" id="GO:0030246">
    <property type="term" value="F:carbohydrate binding"/>
    <property type="evidence" value="ECO:0007669"/>
    <property type="project" value="InterPro"/>
</dbReference>
<feature type="compositionally biased region" description="Polar residues" evidence="3">
    <location>
        <begin position="335"/>
        <end position="346"/>
    </location>
</feature>
<dbReference type="OrthoDB" id="9809583at2"/>
<reference evidence="7 8" key="1">
    <citation type="submission" date="2016-07" db="EMBL/GenBank/DDBJ databases">
        <title>Complete genome sequence of the Lentzea guizhouensis DHS C013.</title>
        <authorList>
            <person name="Cao C."/>
        </authorList>
    </citation>
    <scope>NUCLEOTIDE SEQUENCE [LARGE SCALE GENOMIC DNA]</scope>
    <source>
        <strain evidence="7 8">DHS C013</strain>
    </source>
</reference>
<dbReference type="GO" id="GO:0004553">
    <property type="term" value="F:hydrolase activity, hydrolyzing O-glycosyl compounds"/>
    <property type="evidence" value="ECO:0007669"/>
    <property type="project" value="InterPro"/>
</dbReference>
<comment type="similarity">
    <text evidence="1">Belongs to the glycosyl hydrolase 16 family.</text>
</comment>
<dbReference type="RefSeq" id="WP_065914012.1">
    <property type="nucleotide sequence ID" value="NZ_CP016793.1"/>
</dbReference>
<evidence type="ECO:0000259" key="5">
    <source>
        <dbReference type="PROSITE" id="PS51175"/>
    </source>
</evidence>
<feature type="chain" id="PRO_5008537973" evidence="4">
    <location>
        <begin position="30"/>
        <end position="460"/>
    </location>
</feature>
<evidence type="ECO:0000256" key="2">
    <source>
        <dbReference type="ARBA" id="ARBA00022729"/>
    </source>
</evidence>
<protein>
    <submittedName>
        <fullName evidence="7">1,3-beta-glucanase</fullName>
    </submittedName>
</protein>
<proteinExistence type="inferred from homology"/>
<name>A0A1B2HD19_9PSEU</name>